<dbReference type="Proteomes" id="UP001476282">
    <property type="component" value="Unassembled WGS sequence"/>
</dbReference>
<gene>
    <name evidence="3" type="ORF">Hsar01_04093</name>
</gene>
<comment type="caution">
    <text evidence="3">The sequence shown here is derived from an EMBL/GenBank/DDBJ whole genome shotgun (WGS) entry which is preliminary data.</text>
</comment>
<protein>
    <recommendedName>
        <fullName evidence="2">Ice-binding protein C-terminal domain-containing protein</fullName>
    </recommendedName>
</protein>
<reference evidence="3 4" key="1">
    <citation type="submission" date="2024-02" db="EMBL/GenBank/DDBJ databases">
        <title>Haloferula sargassicola NBRC 104335.</title>
        <authorList>
            <person name="Ichikawa N."/>
            <person name="Katano-Makiyama Y."/>
            <person name="Hidaka K."/>
        </authorList>
    </citation>
    <scope>NUCLEOTIDE SEQUENCE [LARGE SCALE GENOMIC DNA]</scope>
    <source>
        <strain evidence="3 4">NBRC 104335</strain>
    </source>
</reference>
<keyword evidence="1" id="KW-0732">Signal</keyword>
<dbReference type="InterPro" id="IPR013424">
    <property type="entry name" value="Ice-binding_C"/>
</dbReference>
<feature type="chain" id="PRO_5046376433" description="Ice-binding protein C-terminal domain-containing protein" evidence="1">
    <location>
        <begin position="21"/>
        <end position="194"/>
    </location>
</feature>
<dbReference type="Pfam" id="PF07589">
    <property type="entry name" value="PEP-CTERM"/>
    <property type="match status" value="1"/>
</dbReference>
<name>A0ABP9UTJ3_9BACT</name>
<proteinExistence type="predicted"/>
<dbReference type="EMBL" id="BAABRI010000041">
    <property type="protein sequence ID" value="GAA5484843.1"/>
    <property type="molecule type" value="Genomic_DNA"/>
</dbReference>
<evidence type="ECO:0000313" key="4">
    <source>
        <dbReference type="Proteomes" id="UP001476282"/>
    </source>
</evidence>
<dbReference type="RefSeq" id="WP_353568955.1">
    <property type="nucleotide sequence ID" value="NZ_BAABRI010000041.1"/>
</dbReference>
<keyword evidence="4" id="KW-1185">Reference proteome</keyword>
<feature type="signal peptide" evidence="1">
    <location>
        <begin position="1"/>
        <end position="20"/>
    </location>
</feature>
<evidence type="ECO:0000259" key="2">
    <source>
        <dbReference type="Pfam" id="PF07589"/>
    </source>
</evidence>
<organism evidence="3 4">
    <name type="scientific">Haloferula sargassicola</name>
    <dbReference type="NCBI Taxonomy" id="490096"/>
    <lineage>
        <taxon>Bacteria</taxon>
        <taxon>Pseudomonadati</taxon>
        <taxon>Verrucomicrobiota</taxon>
        <taxon>Verrucomicrobiia</taxon>
        <taxon>Verrucomicrobiales</taxon>
        <taxon>Verrucomicrobiaceae</taxon>
        <taxon>Haloferula</taxon>
    </lineage>
</organism>
<evidence type="ECO:0000256" key="1">
    <source>
        <dbReference type="SAM" id="SignalP"/>
    </source>
</evidence>
<feature type="domain" description="Ice-binding protein C-terminal" evidence="2">
    <location>
        <begin position="170"/>
        <end position="192"/>
    </location>
</feature>
<sequence length="194" mass="19476">MKLKTSIIGFLVASGGFASAATLLTQNLEVQLLDPSGATAVPATVMVGFIDTTTADITSFDGISAGFTSLGSFTATYAGTYTGVWAGESIGFTDAAGAAGKNVFYFISTGDAYALFEDTSVQFLADAAIPNSNASSATTAKFDSGAFVTYAGTYSSSGGADVAGSLTLAPVPEPSIAILGSLGVLGMAVRRRRA</sequence>
<evidence type="ECO:0000313" key="3">
    <source>
        <dbReference type="EMBL" id="GAA5484843.1"/>
    </source>
</evidence>
<accession>A0ABP9UTJ3</accession>